<reference evidence="3 5" key="1">
    <citation type="journal article" date="2015" name="Genome Biol. Evol.">
        <title>The genome of winter moth (Operophtera brumata) provides a genomic perspective on sexual dimorphism and phenology.</title>
        <authorList>
            <person name="Derks M.F."/>
            <person name="Smit S."/>
            <person name="Salis L."/>
            <person name="Schijlen E."/>
            <person name="Bossers A."/>
            <person name="Mateman C."/>
            <person name="Pijl A.S."/>
            <person name="de Ridder D."/>
            <person name="Groenen M.A."/>
            <person name="Visser M.E."/>
            <person name="Megens H.J."/>
        </authorList>
    </citation>
    <scope>NUCLEOTIDE SEQUENCE [LARGE SCALE GENOMIC DNA]</scope>
    <source>
        <strain evidence="3">WM2013NL</strain>
        <tissue evidence="3">Head and thorax</tissue>
    </source>
</reference>
<sequence>MDKFLVDKRLAQKSPSESNLTQAGISDVTTPPSYLFRPGKRERENEWHSDFMDFKDEIKAMMGALMAVQEKELKNLFSPTLTEIQKSNQNIESSIALLISKNEELSKKVAQLEQQKRKDGEYISILENRIEDIQRNDRKNSIELKNVPKTKTESKEDMVNMVVRLGKSVDCNIDIRDVNDIFRVRGKKEGQSAPIIVELSSTILKTNVLQKSKSFNVRNKSKLRAKHLGFTKDEETPIFVSEQLTVKGSRLYYLARDLAKSKGYKFCWTSYGRVYVREHENAPIITISSEYQVTGLMQAS</sequence>
<gene>
    <name evidence="4" type="ORF">OBRU01_22099</name>
    <name evidence="3" type="ORF">OBRU01_24968</name>
</gene>
<dbReference type="InterPro" id="IPR057251">
    <property type="entry name" value="FP_C"/>
</dbReference>
<feature type="coiled-coil region" evidence="1">
    <location>
        <begin position="88"/>
        <end position="118"/>
    </location>
</feature>
<evidence type="ECO:0000259" key="2">
    <source>
        <dbReference type="Pfam" id="PF25298"/>
    </source>
</evidence>
<protein>
    <submittedName>
        <fullName evidence="3">Zinc finger DNA binding protein</fullName>
    </submittedName>
</protein>
<dbReference type="EMBL" id="JTDY01006673">
    <property type="protein sequence ID" value="KOB65796.1"/>
    <property type="molecule type" value="Genomic_DNA"/>
</dbReference>
<dbReference type="AlphaFoldDB" id="A0A0L7KKA5"/>
<name>A0A0L7KKA5_OPEBR</name>
<accession>A0A0L7KKA5</accession>
<comment type="caution">
    <text evidence="3">The sequence shown here is derived from an EMBL/GenBank/DDBJ whole genome shotgun (WGS) entry which is preliminary data.</text>
</comment>
<evidence type="ECO:0000256" key="1">
    <source>
        <dbReference type="SAM" id="Coils"/>
    </source>
</evidence>
<evidence type="ECO:0000313" key="5">
    <source>
        <dbReference type="Proteomes" id="UP000037510"/>
    </source>
</evidence>
<proteinExistence type="predicted"/>
<dbReference type="Proteomes" id="UP000037510">
    <property type="component" value="Unassembled WGS sequence"/>
</dbReference>
<keyword evidence="1" id="KW-0175">Coiled coil</keyword>
<feature type="domain" description="FP protein C-terminal" evidence="2">
    <location>
        <begin position="247"/>
        <end position="292"/>
    </location>
</feature>
<dbReference type="Pfam" id="PF25298">
    <property type="entry name" value="Baculo_FP_2nd"/>
    <property type="match status" value="1"/>
</dbReference>
<organism evidence="3 5">
    <name type="scientific">Operophtera brumata</name>
    <name type="common">Winter moth</name>
    <name type="synonym">Phalaena brumata</name>
    <dbReference type="NCBI Taxonomy" id="104452"/>
    <lineage>
        <taxon>Eukaryota</taxon>
        <taxon>Metazoa</taxon>
        <taxon>Ecdysozoa</taxon>
        <taxon>Arthropoda</taxon>
        <taxon>Hexapoda</taxon>
        <taxon>Insecta</taxon>
        <taxon>Pterygota</taxon>
        <taxon>Neoptera</taxon>
        <taxon>Endopterygota</taxon>
        <taxon>Lepidoptera</taxon>
        <taxon>Glossata</taxon>
        <taxon>Ditrysia</taxon>
        <taxon>Geometroidea</taxon>
        <taxon>Geometridae</taxon>
        <taxon>Larentiinae</taxon>
        <taxon>Operophtera</taxon>
    </lineage>
</organism>
<dbReference type="EMBL" id="JTDY01009561">
    <property type="protein sequence ID" value="KOB63344.1"/>
    <property type="molecule type" value="Genomic_DNA"/>
</dbReference>
<keyword evidence="5" id="KW-1185">Reference proteome</keyword>
<evidence type="ECO:0000313" key="4">
    <source>
        <dbReference type="EMBL" id="KOB65796.1"/>
    </source>
</evidence>
<evidence type="ECO:0000313" key="3">
    <source>
        <dbReference type="EMBL" id="KOB63344.1"/>
    </source>
</evidence>